<gene>
    <name evidence="1" type="ORF">N5K24_10585</name>
</gene>
<sequence length="274" mass="30949">MDYFINLCEAYLSYVKSGFEKKRGADLVFALAGFGLPKHAEALDFFLSNKRGIGICDRTVMLGEMPCIVSVNMPESAEGSCWFDPRSIDFFIKQKSKKSVGDGGGVWVGTNPVRIWQYLVFLKLAKVAERFPGSIDSPDFLKSRFLGEISSGYVVNIYHQEAKIFAAWHGRHLASHFDLNLALENLGEDLLDQVLPNKMNIWNGLIVDEDRRLIMSSSSSPAGEVTVRECEEWFRHKELGMITCVIESLGLNRTRLFDHFCDDVVVVNNHLCRL</sequence>
<proteinExistence type="predicted"/>
<comment type="caution">
    <text evidence="1">The sequence shown here is derived from an EMBL/GenBank/DDBJ whole genome shotgun (WGS) entry which is preliminary data.</text>
</comment>
<dbReference type="EMBL" id="JAOCKG010000003">
    <property type="protein sequence ID" value="MDH2050848.1"/>
    <property type="molecule type" value="Genomic_DNA"/>
</dbReference>
<accession>A0AA42W8Z1</accession>
<name>A0AA42W8Z1_9BURK</name>
<organism evidence="1 2">
    <name type="scientific">Achromobacter marplatensis</name>
    <dbReference type="NCBI Taxonomy" id="470868"/>
    <lineage>
        <taxon>Bacteria</taxon>
        <taxon>Pseudomonadati</taxon>
        <taxon>Pseudomonadota</taxon>
        <taxon>Betaproteobacteria</taxon>
        <taxon>Burkholderiales</taxon>
        <taxon>Alcaligenaceae</taxon>
        <taxon>Achromobacter</taxon>
    </lineage>
</organism>
<evidence type="ECO:0000313" key="1">
    <source>
        <dbReference type="EMBL" id="MDH2050848.1"/>
    </source>
</evidence>
<evidence type="ECO:0000313" key="2">
    <source>
        <dbReference type="Proteomes" id="UP001161276"/>
    </source>
</evidence>
<protein>
    <submittedName>
        <fullName evidence="1">Uncharacterized protein</fullName>
    </submittedName>
</protein>
<dbReference type="AlphaFoldDB" id="A0AA42W8Z1"/>
<dbReference type="Proteomes" id="UP001161276">
    <property type="component" value="Unassembled WGS sequence"/>
</dbReference>
<dbReference type="RefSeq" id="WP_280026718.1">
    <property type="nucleotide sequence ID" value="NZ_JAOCKG010000003.1"/>
</dbReference>
<reference evidence="1" key="1">
    <citation type="submission" date="2022-09" db="EMBL/GenBank/DDBJ databases">
        <title>Intensive care unit water sources are persistently colonized with multi-drug resistant bacteria and are the site of extensive horizontal gene transfer of antibiotic resistance genes.</title>
        <authorList>
            <person name="Diorio-Toth L."/>
        </authorList>
    </citation>
    <scope>NUCLEOTIDE SEQUENCE</scope>
    <source>
        <strain evidence="1">GD03676</strain>
    </source>
</reference>